<comment type="catalytic activity">
    <reaction evidence="7">
        <text>a peptidoglycan chain = a peptidoglycan chain with N-acetyl-1,6-anhydromuramyl-[peptide] at the reducing end + a peptidoglycan chain with N-acetylglucosamine at the non-reducing end.</text>
        <dbReference type="EC" id="4.2.2.29"/>
    </reaction>
</comment>
<keyword evidence="2 7" id="KW-0812">Transmembrane</keyword>
<evidence type="ECO:0000256" key="1">
    <source>
        <dbReference type="ARBA" id="ARBA00022475"/>
    </source>
</evidence>
<evidence type="ECO:0000256" key="6">
    <source>
        <dbReference type="ARBA" id="ARBA00023316"/>
    </source>
</evidence>
<keyword evidence="7" id="KW-0997">Cell inner membrane</keyword>
<evidence type="ECO:0000313" key="8">
    <source>
        <dbReference type="EMBL" id="NIY72658.1"/>
    </source>
</evidence>
<sequence>MWRNLASNALTLFIVVLFLLGGVILWGQRAYQEPGPLAQAMCLEVPPNSGIRRVAAELENMDAISSRMIFNIATDVGDKNADLKAGSFLIPAGASMEEIITEITGTGQSTCGTQVVYVIGVNRAFVRVNELDPETREFDAVAEFDIGAADVPSEYAEVRGQQDTRYAVNVVEGGTSYNIVQALNGIDALEGEITEIPAEGSLAPQYYEFQPGDSVTALVQQMEDKQVANLAAAWEQRDDDLPYDTPEEALIMASIVEKETGIASERPQVASVFINRLRQGMRLQTDPTVIYGVTNGEGVLGRGLRRSELDRQTPYNTYLIDGLPPTPIANPGMDAIMAAVKPDETDYIFFVAKTLNPADGHVFSTNLSDHNDNVAAFRALEAAAN</sequence>
<comment type="similarity">
    <text evidence="7">Belongs to the transglycosylase MltG family.</text>
</comment>
<name>A0ABX0W188_9RHOB</name>
<organism evidence="8 9">
    <name type="scientific">Marivivens donghaensis</name>
    <dbReference type="NCBI Taxonomy" id="1699413"/>
    <lineage>
        <taxon>Bacteria</taxon>
        <taxon>Pseudomonadati</taxon>
        <taxon>Pseudomonadota</taxon>
        <taxon>Alphaproteobacteria</taxon>
        <taxon>Rhodobacterales</taxon>
        <taxon>Paracoccaceae</taxon>
        <taxon>Marivivens group</taxon>
        <taxon>Marivivens</taxon>
    </lineage>
</organism>
<dbReference type="Gene3D" id="3.30.160.60">
    <property type="entry name" value="Classic Zinc Finger"/>
    <property type="match status" value="1"/>
</dbReference>
<dbReference type="PANTHER" id="PTHR30518:SF2">
    <property type="entry name" value="ENDOLYTIC MUREIN TRANSGLYCOSYLASE"/>
    <property type="match status" value="1"/>
</dbReference>
<evidence type="ECO:0000256" key="4">
    <source>
        <dbReference type="ARBA" id="ARBA00023136"/>
    </source>
</evidence>
<dbReference type="InterPro" id="IPR003770">
    <property type="entry name" value="MLTG-like"/>
</dbReference>
<gene>
    <name evidence="7 8" type="primary">mltG</name>
    <name evidence="8" type="ORF">HCZ30_09445</name>
</gene>
<evidence type="ECO:0000313" key="9">
    <source>
        <dbReference type="Proteomes" id="UP000709466"/>
    </source>
</evidence>
<evidence type="ECO:0000256" key="2">
    <source>
        <dbReference type="ARBA" id="ARBA00022692"/>
    </source>
</evidence>
<keyword evidence="1 7" id="KW-1003">Cell membrane</keyword>
<keyword evidence="9" id="KW-1185">Reference proteome</keyword>
<dbReference type="Pfam" id="PF02618">
    <property type="entry name" value="YceG"/>
    <property type="match status" value="1"/>
</dbReference>
<proteinExistence type="inferred from homology"/>
<keyword evidence="5 7" id="KW-0456">Lyase</keyword>
<dbReference type="HAMAP" id="MF_02065">
    <property type="entry name" value="MltG"/>
    <property type="match status" value="1"/>
</dbReference>
<dbReference type="NCBIfam" id="TIGR00247">
    <property type="entry name" value="endolytic transglycosylase MltG"/>
    <property type="match status" value="1"/>
</dbReference>
<evidence type="ECO:0000256" key="5">
    <source>
        <dbReference type="ARBA" id="ARBA00023239"/>
    </source>
</evidence>
<dbReference type="RefSeq" id="WP_167638035.1">
    <property type="nucleotide sequence ID" value="NZ_JAATOP010000005.1"/>
</dbReference>
<keyword evidence="4 7" id="KW-0472">Membrane</keyword>
<keyword evidence="6 7" id="KW-0961">Cell wall biogenesis/degradation</keyword>
<dbReference type="EMBL" id="JAATOP010000005">
    <property type="protein sequence ID" value="NIY72658.1"/>
    <property type="molecule type" value="Genomic_DNA"/>
</dbReference>
<evidence type="ECO:0000256" key="7">
    <source>
        <dbReference type="HAMAP-Rule" id="MF_02065"/>
    </source>
</evidence>
<dbReference type="EC" id="4.2.2.29" evidence="7"/>
<dbReference type="Proteomes" id="UP000709466">
    <property type="component" value="Unassembled WGS sequence"/>
</dbReference>
<accession>A0ABX0W188</accession>
<dbReference type="Gene3D" id="3.30.1490.480">
    <property type="entry name" value="Endolytic murein transglycosylase"/>
    <property type="match status" value="1"/>
</dbReference>
<comment type="caution">
    <text evidence="8">The sequence shown here is derived from an EMBL/GenBank/DDBJ whole genome shotgun (WGS) entry which is preliminary data.</text>
</comment>
<evidence type="ECO:0000256" key="3">
    <source>
        <dbReference type="ARBA" id="ARBA00022989"/>
    </source>
</evidence>
<protein>
    <recommendedName>
        <fullName evidence="7">Endolytic murein transglycosylase</fullName>
        <ecNumber evidence="7">4.2.2.29</ecNumber>
    </recommendedName>
    <alternativeName>
        <fullName evidence="7">Peptidoglycan lytic transglycosylase</fullName>
    </alternativeName>
    <alternativeName>
        <fullName evidence="7">Peptidoglycan polymerization terminase</fullName>
    </alternativeName>
</protein>
<comment type="function">
    <text evidence="7">Functions as a peptidoglycan terminase that cleaves nascent peptidoglycan strands endolytically to terminate their elongation.</text>
</comment>
<feature type="site" description="Important for catalytic activity" evidence="7">
    <location>
        <position position="259"/>
    </location>
</feature>
<dbReference type="PANTHER" id="PTHR30518">
    <property type="entry name" value="ENDOLYTIC MUREIN TRANSGLYCOSYLASE"/>
    <property type="match status" value="1"/>
</dbReference>
<reference evidence="8 9" key="1">
    <citation type="submission" date="2020-03" db="EMBL/GenBank/DDBJ databases">
        <title>Bacterial isolates of synthetic phycosphere.</title>
        <authorList>
            <person name="Fu H."/>
            <person name="Moran M.A."/>
        </authorList>
    </citation>
    <scope>NUCLEOTIDE SEQUENCE [LARGE SCALE GENOMIC DNA]</scope>
    <source>
        <strain evidence="8 9">HF1</strain>
    </source>
</reference>
<dbReference type="CDD" id="cd08010">
    <property type="entry name" value="MltG_like"/>
    <property type="match status" value="1"/>
</dbReference>
<keyword evidence="3 7" id="KW-1133">Transmembrane helix</keyword>